<dbReference type="Pfam" id="PF00759">
    <property type="entry name" value="Glyco_hydro_9"/>
    <property type="match status" value="1"/>
</dbReference>
<dbReference type="Gene3D" id="2.60.120.260">
    <property type="entry name" value="Galactose-binding domain-like"/>
    <property type="match status" value="1"/>
</dbReference>
<dbReference type="InterPro" id="IPR012341">
    <property type="entry name" value="6hp_glycosidase-like_sf"/>
</dbReference>
<evidence type="ECO:0000256" key="2">
    <source>
        <dbReference type="ARBA" id="ARBA00022801"/>
    </source>
</evidence>
<dbReference type="Pfam" id="PF02927">
    <property type="entry name" value="CelD_N"/>
    <property type="match status" value="1"/>
</dbReference>
<reference evidence="11" key="1">
    <citation type="submission" date="2015-07" db="EMBL/GenBank/DDBJ databases">
        <title>Near-Complete Genome Sequence of the Cellulolytic Bacterium Bacteroides (Pseudobacteroides) cellulosolvens ATCC 35603.</title>
        <authorList>
            <person name="Dassa B."/>
            <person name="Utturkar S.M."/>
            <person name="Klingeman D.M."/>
            <person name="Hurt R.A."/>
            <person name="Keller M."/>
            <person name="Xu J."/>
            <person name="Reddy Y.H.K."/>
            <person name="Borovok I."/>
            <person name="Grinberg I.R."/>
            <person name="Lamed R."/>
            <person name="Zhivin O."/>
            <person name="Bayer E.A."/>
            <person name="Brown S.D."/>
        </authorList>
    </citation>
    <scope>NUCLEOTIDE SEQUENCE [LARGE SCALE GENOMIC DNA]</scope>
    <source>
        <strain evidence="11">DSM 2933</strain>
    </source>
</reference>
<evidence type="ECO:0000256" key="5">
    <source>
        <dbReference type="ARBA" id="ARBA00023295"/>
    </source>
</evidence>
<dbReference type="InterPro" id="IPR008928">
    <property type="entry name" value="6-hairpin_glycosidase_sf"/>
</dbReference>
<evidence type="ECO:0000259" key="9">
    <source>
        <dbReference type="Pfam" id="PF02927"/>
    </source>
</evidence>
<keyword evidence="5 10" id="KW-0326">Glycosidase</keyword>
<dbReference type="AlphaFoldDB" id="A0A0L6JJH8"/>
<dbReference type="InterPro" id="IPR013783">
    <property type="entry name" value="Ig-like_fold"/>
</dbReference>
<dbReference type="Gene3D" id="2.60.40.10">
    <property type="entry name" value="Immunoglobulins"/>
    <property type="match status" value="1"/>
</dbReference>
<evidence type="ECO:0000313" key="11">
    <source>
        <dbReference type="Proteomes" id="UP000036923"/>
    </source>
</evidence>
<evidence type="ECO:0000259" key="8">
    <source>
        <dbReference type="Pfam" id="PF02018"/>
    </source>
</evidence>
<dbReference type="EC" id="3.2.1.91" evidence="10"/>
<comment type="similarity">
    <text evidence="1">Belongs to the glycosyl hydrolase 9 (cellulase E) family.</text>
</comment>
<dbReference type="CDD" id="cd02850">
    <property type="entry name" value="E_set_Cellulase_N"/>
    <property type="match status" value="1"/>
</dbReference>
<dbReference type="GO" id="GO:0016162">
    <property type="term" value="F:cellulose 1,4-beta-cellobiosidase activity"/>
    <property type="evidence" value="ECO:0007669"/>
    <property type="project" value="UniProtKB-EC"/>
</dbReference>
<keyword evidence="4" id="KW-0119">Carbohydrate metabolism</keyword>
<dbReference type="Proteomes" id="UP000036923">
    <property type="component" value="Unassembled WGS sequence"/>
</dbReference>
<dbReference type="EMBL" id="LGTC01000001">
    <property type="protein sequence ID" value="KNY25843.1"/>
    <property type="molecule type" value="Genomic_DNA"/>
</dbReference>
<dbReference type="PATRIC" id="fig|398512.5.peg.1142"/>
<keyword evidence="11" id="KW-1185">Reference proteome</keyword>
<dbReference type="InterPro" id="IPR004197">
    <property type="entry name" value="Cellulase_Ig-like"/>
</dbReference>
<dbReference type="STRING" id="398512.Bccel_1103"/>
<comment type="caution">
    <text evidence="10">The sequence shown here is derived from an EMBL/GenBank/DDBJ whole genome shotgun (WGS) entry which is preliminary data.</text>
</comment>
<dbReference type="eggNOG" id="COG5297">
    <property type="taxonomic scope" value="Bacteria"/>
</dbReference>
<proteinExistence type="inferred from homology"/>
<feature type="domain" description="Cellulase Ig-like" evidence="9">
    <location>
        <begin position="197"/>
        <end position="279"/>
    </location>
</feature>
<dbReference type="GO" id="GO:0030245">
    <property type="term" value="P:cellulose catabolic process"/>
    <property type="evidence" value="ECO:0007669"/>
    <property type="project" value="UniProtKB-KW"/>
</dbReference>
<keyword evidence="3" id="KW-0136">Cellulose degradation</keyword>
<dbReference type="InterPro" id="IPR003305">
    <property type="entry name" value="CenC_carb-bd"/>
</dbReference>
<dbReference type="SUPFAM" id="SSF48208">
    <property type="entry name" value="Six-hairpin glycosidases"/>
    <property type="match status" value="1"/>
</dbReference>
<dbReference type="InterPro" id="IPR008979">
    <property type="entry name" value="Galactose-bd-like_sf"/>
</dbReference>
<sequence length="622" mass="69039" precursor="true">MKIIGVINVFKKLGLICIILLVLIGVSMASSAGELLQKTNFKDEITLPWKVFENNNHNSYSFISDGNLVVHIDQKSTNSKDVQLSHKDISIVAGHTYNVKFSLRANKDCKIYARVGGSSEPFGDVWNNNNQPFSVKAMQILNINDTFTVNESIQSAEFAFYLGGDLPGPLPCEIQFISMSLVDPEFIPTPIPTSTPARDIRVNQLGYFPHAAKKATLKVKSYGALPIEWQLKNSSGVVVASGKTKPYGRDHASWETLEIIDFSYYTKPGKNYQLVAGSAVSFPFDIGTDMYSQMKYDALKYFYHARSGINIEMPYCVETKWARAAGHANDTAILINGRNYSGPESIESTGGWYDAGDHGKYVVHGGLALWILQNQYEHSVATSKEEQFGDGKLNIPEGGNSKNDLMDETRWEMEWMLKMQIPEGFDRAGMAVHKMADQEWTSFPTRPDQDKERRIYYPPSTAATLNLTACAAQASRIWKDKDKSFSAKCLTSAETAYEAAKKHPAVMSPYGQEPGSETYGDNYLEDDFYWAACELYVTTGKEEYLSDLKAYEYSLKMPVTLKGASNGLAGCFDWSATGGLGTLTLALHKIDEFPEVADSIKTAADTFMTIQENEGFGLSYGT</sequence>
<feature type="domain" description="Glycoside hydrolase family 9" evidence="7">
    <location>
        <begin position="291"/>
        <end position="609"/>
    </location>
</feature>
<evidence type="ECO:0000256" key="3">
    <source>
        <dbReference type="ARBA" id="ARBA00023001"/>
    </source>
</evidence>
<dbReference type="InterPro" id="IPR014756">
    <property type="entry name" value="Ig_E-set"/>
</dbReference>
<dbReference type="SUPFAM" id="SSF81296">
    <property type="entry name" value="E set domains"/>
    <property type="match status" value="1"/>
</dbReference>
<dbReference type="SUPFAM" id="SSF49785">
    <property type="entry name" value="Galactose-binding domain-like"/>
    <property type="match status" value="1"/>
</dbReference>
<keyword evidence="2 10" id="KW-0378">Hydrolase</keyword>
<dbReference type="Gene3D" id="1.50.10.10">
    <property type="match status" value="1"/>
</dbReference>
<gene>
    <name evidence="10" type="ORF">Bccel_1103</name>
</gene>
<keyword evidence="6" id="KW-0624">Polysaccharide degradation</keyword>
<evidence type="ECO:0000256" key="6">
    <source>
        <dbReference type="ARBA" id="ARBA00023326"/>
    </source>
</evidence>
<name>A0A0L6JJH8_9FIRM</name>
<dbReference type="PANTHER" id="PTHR22298">
    <property type="entry name" value="ENDO-1,4-BETA-GLUCANASE"/>
    <property type="match status" value="1"/>
</dbReference>
<evidence type="ECO:0000259" key="7">
    <source>
        <dbReference type="Pfam" id="PF00759"/>
    </source>
</evidence>
<accession>A0A0L6JJH8</accession>
<evidence type="ECO:0000256" key="1">
    <source>
        <dbReference type="ARBA" id="ARBA00007072"/>
    </source>
</evidence>
<evidence type="ECO:0000313" key="10">
    <source>
        <dbReference type="EMBL" id="KNY25843.1"/>
    </source>
</evidence>
<feature type="domain" description="CBM-cenC" evidence="8">
    <location>
        <begin position="34"/>
        <end position="163"/>
    </location>
</feature>
<dbReference type="InterPro" id="IPR001701">
    <property type="entry name" value="Glyco_hydro_9"/>
</dbReference>
<dbReference type="Pfam" id="PF02018">
    <property type="entry name" value="CBM_4_9"/>
    <property type="match status" value="1"/>
</dbReference>
<dbReference type="GO" id="GO:0008810">
    <property type="term" value="F:cellulase activity"/>
    <property type="evidence" value="ECO:0007669"/>
    <property type="project" value="InterPro"/>
</dbReference>
<evidence type="ECO:0000256" key="4">
    <source>
        <dbReference type="ARBA" id="ARBA00023277"/>
    </source>
</evidence>
<organism evidence="10 11">
    <name type="scientific">Pseudobacteroides cellulosolvens ATCC 35603 = DSM 2933</name>
    <dbReference type="NCBI Taxonomy" id="398512"/>
    <lineage>
        <taxon>Bacteria</taxon>
        <taxon>Bacillati</taxon>
        <taxon>Bacillota</taxon>
        <taxon>Clostridia</taxon>
        <taxon>Eubacteriales</taxon>
        <taxon>Oscillospiraceae</taxon>
        <taxon>Pseudobacteroides</taxon>
    </lineage>
</organism>
<protein>
    <submittedName>
        <fullName evidence="10">Cellulose 1,4-beta-cellobiosidase</fullName>
        <ecNumber evidence="10">3.2.1.91</ecNumber>
    </submittedName>
</protein>